<proteinExistence type="predicted"/>
<reference evidence="1" key="2">
    <citation type="submission" date="2025-08" db="UniProtKB">
        <authorList>
            <consortium name="RefSeq"/>
        </authorList>
    </citation>
    <scope>IDENTIFICATION</scope>
</reference>
<dbReference type="RefSeq" id="XP_059603560.1">
    <property type="nucleotide sequence ID" value="XM_059746835.1"/>
</dbReference>
<sequence length="31" mass="3517">MEFINNQKRRKTGSLPVLRESAGHDGLLVLH</sequence>
<dbReference type="VEuPathDB" id="FungiDB:An03g00070"/>
<accession>A0AAJ8E152</accession>
<dbReference type="GeneID" id="84590585"/>
<dbReference type="KEGG" id="ang:An03g00070"/>
<gene>
    <name evidence="1" type="ORF">An03g00070</name>
</gene>
<dbReference type="AlphaFoldDB" id="A0AAJ8E152"/>
<name>A0AAJ8E152_ASPNG</name>
<reference evidence="1" key="1">
    <citation type="submission" date="2025-02" db="EMBL/GenBank/DDBJ databases">
        <authorList>
            <consortium name="NCBI Genome Project"/>
        </authorList>
    </citation>
    <scope>NUCLEOTIDE SEQUENCE</scope>
</reference>
<organism evidence="1">
    <name type="scientific">Aspergillus niger</name>
    <dbReference type="NCBI Taxonomy" id="5061"/>
    <lineage>
        <taxon>Eukaryota</taxon>
        <taxon>Fungi</taxon>
        <taxon>Dikarya</taxon>
        <taxon>Ascomycota</taxon>
        <taxon>Pezizomycotina</taxon>
        <taxon>Eurotiomycetes</taxon>
        <taxon>Eurotiomycetidae</taxon>
        <taxon>Eurotiales</taxon>
        <taxon>Aspergillaceae</taxon>
        <taxon>Aspergillus</taxon>
        <taxon>Aspergillus subgen. Circumdati</taxon>
    </lineage>
</organism>
<protein>
    <submittedName>
        <fullName evidence="1">Uncharacterized protein</fullName>
    </submittedName>
</protein>
<evidence type="ECO:0000313" key="1">
    <source>
        <dbReference type="RefSeq" id="XP_059603560.1"/>
    </source>
</evidence>